<feature type="domain" description="Potassium channel" evidence="2">
    <location>
        <begin position="56"/>
        <end position="122"/>
    </location>
</feature>
<proteinExistence type="predicted"/>
<name>A0ABY7WY00_9BACL</name>
<accession>A0ABY7WY00</accession>
<feature type="transmembrane region" description="Helical" evidence="1">
    <location>
        <begin position="104"/>
        <end position="123"/>
    </location>
</feature>
<gene>
    <name evidence="3" type="ORF">PTI97_13040</name>
</gene>
<dbReference type="RefSeq" id="WP_026824907.1">
    <property type="nucleotide sequence ID" value="NZ_CP118099.1"/>
</dbReference>
<keyword evidence="4" id="KW-1185">Reference proteome</keyword>
<evidence type="ECO:0000256" key="1">
    <source>
        <dbReference type="SAM" id="Phobius"/>
    </source>
</evidence>
<keyword evidence="1" id="KW-1133">Transmembrane helix</keyword>
<keyword evidence="1" id="KW-0472">Membrane</keyword>
<protein>
    <submittedName>
        <fullName evidence="3">Ion channel</fullName>
    </submittedName>
</protein>
<organism evidence="3 4">
    <name type="scientific">Exiguobacterium marinum</name>
    <dbReference type="NCBI Taxonomy" id="273528"/>
    <lineage>
        <taxon>Bacteria</taxon>
        <taxon>Bacillati</taxon>
        <taxon>Bacillota</taxon>
        <taxon>Bacilli</taxon>
        <taxon>Bacillales</taxon>
        <taxon>Bacillales Family XII. Incertae Sedis</taxon>
        <taxon>Exiguobacterium</taxon>
    </lineage>
</organism>
<dbReference type="SUPFAM" id="SSF81324">
    <property type="entry name" value="Voltage-gated potassium channels"/>
    <property type="match status" value="1"/>
</dbReference>
<reference evidence="3 4" key="1">
    <citation type="submission" date="2023-02" db="EMBL/GenBank/DDBJ databases">
        <title>A bacterium isolated from plastisphere.</title>
        <authorList>
            <person name="Sun Y."/>
        </authorList>
    </citation>
    <scope>NUCLEOTIDE SEQUENCE [LARGE SCALE GENOMIC DNA]</scope>
    <source>
        <strain evidence="4">a-1</strain>
    </source>
</reference>
<dbReference type="Gene3D" id="1.10.287.70">
    <property type="match status" value="1"/>
</dbReference>
<dbReference type="EMBL" id="CP118099">
    <property type="protein sequence ID" value="WDH75741.1"/>
    <property type="molecule type" value="Genomic_DNA"/>
</dbReference>
<sequence>MNTILLTIALLFISLNVFWFFKRQTYKQTGFDGRLFAQLFVSLFGVMLGFTLIYYALSRDSAILVTSLESMNAVEPTWENLLYFSGVTLLSIGFGDLLPIGLTRLFAIIEGAIGILLPSAFFIKSMYQKDE</sequence>
<dbReference type="Proteomes" id="UP001213680">
    <property type="component" value="Chromosome"/>
</dbReference>
<dbReference type="Pfam" id="PF07885">
    <property type="entry name" value="Ion_trans_2"/>
    <property type="match status" value="1"/>
</dbReference>
<evidence type="ECO:0000313" key="3">
    <source>
        <dbReference type="EMBL" id="WDH75741.1"/>
    </source>
</evidence>
<evidence type="ECO:0000259" key="2">
    <source>
        <dbReference type="Pfam" id="PF07885"/>
    </source>
</evidence>
<evidence type="ECO:0000313" key="4">
    <source>
        <dbReference type="Proteomes" id="UP001213680"/>
    </source>
</evidence>
<keyword evidence="1" id="KW-0812">Transmembrane</keyword>
<dbReference type="InterPro" id="IPR013099">
    <property type="entry name" value="K_chnl_dom"/>
</dbReference>
<feature type="transmembrane region" description="Helical" evidence="1">
    <location>
        <begin position="36"/>
        <end position="57"/>
    </location>
</feature>